<reference evidence="7" key="1">
    <citation type="journal article" date="2014" name="Int. J. Syst. Evol. Microbiol.">
        <title>Complete genome sequence of Corynebacterium casei LMG S-19264T (=DSM 44701T), isolated from a smear-ripened cheese.</title>
        <authorList>
            <consortium name="US DOE Joint Genome Institute (JGI-PGF)"/>
            <person name="Walter F."/>
            <person name="Albersmeier A."/>
            <person name="Kalinowski J."/>
            <person name="Ruckert C."/>
        </authorList>
    </citation>
    <scope>NUCLEOTIDE SEQUENCE</scope>
    <source>
        <strain evidence="7">JCM 10088</strain>
    </source>
</reference>
<evidence type="ECO:0000259" key="5">
    <source>
        <dbReference type="SMART" id="SM00738"/>
    </source>
</evidence>
<name>A0A830GVR2_9CREN</name>
<organism evidence="7 8">
    <name type="scientific">Thermocladium modestius</name>
    <dbReference type="NCBI Taxonomy" id="62609"/>
    <lineage>
        <taxon>Archaea</taxon>
        <taxon>Thermoproteota</taxon>
        <taxon>Thermoprotei</taxon>
        <taxon>Thermoproteales</taxon>
        <taxon>Thermoproteaceae</taxon>
        <taxon>Thermocladium</taxon>
    </lineage>
</organism>
<dbReference type="AlphaFoldDB" id="A0A830GVR2"/>
<protein>
    <recommendedName>
        <fullName evidence="4">Transcription elongation factor Spt5</fullName>
    </recommendedName>
</protein>
<keyword evidence="2" id="KW-0805">Transcription regulation</keyword>
<comment type="similarity">
    <text evidence="1">Belongs to the SPT5 family.</text>
</comment>
<dbReference type="NCBIfam" id="TIGR00405">
    <property type="entry name" value="KOW_elon_Spt5"/>
    <property type="match status" value="1"/>
</dbReference>
<evidence type="ECO:0000256" key="4">
    <source>
        <dbReference type="NCBIfam" id="TIGR00405"/>
    </source>
</evidence>
<reference evidence="7" key="2">
    <citation type="submission" date="2020-09" db="EMBL/GenBank/DDBJ databases">
        <authorList>
            <person name="Sun Q."/>
            <person name="Ohkuma M."/>
        </authorList>
    </citation>
    <scope>NUCLEOTIDE SEQUENCE</scope>
    <source>
        <strain evidence="7">JCM 10088</strain>
    </source>
</reference>
<dbReference type="GO" id="GO:0005840">
    <property type="term" value="C:ribosome"/>
    <property type="evidence" value="ECO:0007669"/>
    <property type="project" value="InterPro"/>
</dbReference>
<dbReference type="PROSITE" id="PS01108">
    <property type="entry name" value="RIBOSOMAL_L24"/>
    <property type="match status" value="1"/>
</dbReference>
<keyword evidence="7" id="KW-0648">Protein biosynthesis</keyword>
<keyword evidence="3" id="KW-0804">Transcription</keyword>
<accession>A0A830GVR2</accession>
<dbReference type="InterPro" id="IPR036735">
    <property type="entry name" value="NGN_dom_sf"/>
</dbReference>
<evidence type="ECO:0000313" key="8">
    <source>
        <dbReference type="Proteomes" id="UP000610960"/>
    </source>
</evidence>
<dbReference type="InterPro" id="IPR005100">
    <property type="entry name" value="NGN-domain"/>
</dbReference>
<dbReference type="InterPro" id="IPR006645">
    <property type="entry name" value="NGN-like_dom"/>
</dbReference>
<dbReference type="InterPro" id="IPR011590">
    <property type="entry name" value="Spt5_arc"/>
</dbReference>
<dbReference type="RefSeq" id="WP_075060538.1">
    <property type="nucleotide sequence ID" value="NZ_BMNL01000003.1"/>
</dbReference>
<dbReference type="Pfam" id="PF00467">
    <property type="entry name" value="KOW"/>
    <property type="match status" value="1"/>
</dbReference>
<dbReference type="InterPro" id="IPR005824">
    <property type="entry name" value="KOW"/>
</dbReference>
<dbReference type="Gene3D" id="3.30.70.940">
    <property type="entry name" value="NusG, N-terminal domain"/>
    <property type="match status" value="1"/>
</dbReference>
<evidence type="ECO:0000256" key="2">
    <source>
        <dbReference type="ARBA" id="ARBA00023015"/>
    </source>
</evidence>
<evidence type="ECO:0000256" key="3">
    <source>
        <dbReference type="ARBA" id="ARBA00023163"/>
    </source>
</evidence>
<dbReference type="EMBL" id="BMNL01000003">
    <property type="protein sequence ID" value="GGP21745.1"/>
    <property type="molecule type" value="Genomic_DNA"/>
</dbReference>
<evidence type="ECO:0000313" key="7">
    <source>
        <dbReference type="EMBL" id="GGP21745.1"/>
    </source>
</evidence>
<dbReference type="Proteomes" id="UP000610960">
    <property type="component" value="Unassembled WGS sequence"/>
</dbReference>
<keyword evidence="7" id="KW-0251">Elongation factor</keyword>
<sequence length="155" mass="17049">MSETEECHFVAIRTVTGQEYNVAMIIKSRIEAMKGPSQSPNFKVPSVVVMPDMPGIVLIETELPYLATSLSQGIKHVRGVVKGKISLSELTKSFEKEVEVNVGDVVEIISGPFKGFKARVIDVNRKNGAARLEIMDASSLVPITISLQHIRRTNQ</sequence>
<feature type="domain" description="KOW" evidence="6">
    <location>
        <begin position="99"/>
        <end position="126"/>
    </location>
</feature>
<dbReference type="CDD" id="cd06091">
    <property type="entry name" value="KOW_NusG"/>
    <property type="match status" value="1"/>
</dbReference>
<dbReference type="OrthoDB" id="371863at2157"/>
<dbReference type="GO" id="GO:0003746">
    <property type="term" value="F:translation elongation factor activity"/>
    <property type="evidence" value="ECO:0007669"/>
    <property type="project" value="UniProtKB-KW"/>
</dbReference>
<comment type="caution">
    <text evidence="7">The sequence shown here is derived from an EMBL/GenBank/DDBJ whole genome shotgun (WGS) entry which is preliminary data.</text>
</comment>
<evidence type="ECO:0000259" key="6">
    <source>
        <dbReference type="SMART" id="SM00739"/>
    </source>
</evidence>
<dbReference type="Gene3D" id="2.30.30.30">
    <property type="match status" value="1"/>
</dbReference>
<dbReference type="InterPro" id="IPR005825">
    <property type="entry name" value="Ribosomal_uL24_CS"/>
</dbReference>
<gene>
    <name evidence="7" type="ORF">GCM10007981_14800</name>
</gene>
<dbReference type="GO" id="GO:0003735">
    <property type="term" value="F:structural constituent of ribosome"/>
    <property type="evidence" value="ECO:0007669"/>
    <property type="project" value="InterPro"/>
</dbReference>
<feature type="domain" description="NusG-like N-terminal" evidence="5">
    <location>
        <begin position="6"/>
        <end position="97"/>
    </location>
</feature>
<keyword evidence="8" id="KW-1185">Reference proteome</keyword>
<dbReference type="SUPFAM" id="SSF50104">
    <property type="entry name" value="Translation proteins SH3-like domain"/>
    <property type="match status" value="1"/>
</dbReference>
<proteinExistence type="inferred from homology"/>
<dbReference type="GO" id="GO:0006354">
    <property type="term" value="P:DNA-templated transcription elongation"/>
    <property type="evidence" value="ECO:0007669"/>
    <property type="project" value="InterPro"/>
</dbReference>
<evidence type="ECO:0000256" key="1">
    <source>
        <dbReference type="ARBA" id="ARBA00006956"/>
    </source>
</evidence>
<dbReference type="SMART" id="SM00739">
    <property type="entry name" value="KOW"/>
    <property type="match status" value="1"/>
</dbReference>
<dbReference type="Pfam" id="PF03439">
    <property type="entry name" value="Spt5-NGN"/>
    <property type="match status" value="1"/>
</dbReference>
<dbReference type="InterPro" id="IPR008991">
    <property type="entry name" value="Translation_prot_SH3-like_sf"/>
</dbReference>
<dbReference type="SMART" id="SM00738">
    <property type="entry name" value="NGN"/>
    <property type="match status" value="1"/>
</dbReference>
<dbReference type="InterPro" id="IPR014722">
    <property type="entry name" value="Rib_uL2_dom2"/>
</dbReference>